<gene>
    <name evidence="2" type="ORF">ACFQMH_07610</name>
</gene>
<evidence type="ECO:0000256" key="1">
    <source>
        <dbReference type="SAM" id="SignalP"/>
    </source>
</evidence>
<proteinExistence type="predicted"/>
<name>A0ABW2DX56_9ACTN</name>
<keyword evidence="3" id="KW-1185">Reference proteome</keyword>
<keyword evidence="1" id="KW-0732">Signal</keyword>
<feature type="chain" id="PRO_5045339016" evidence="1">
    <location>
        <begin position="34"/>
        <end position="149"/>
    </location>
</feature>
<reference evidence="3" key="1">
    <citation type="journal article" date="2019" name="Int. J. Syst. Evol. Microbiol.">
        <title>The Global Catalogue of Microorganisms (GCM) 10K type strain sequencing project: providing services to taxonomists for standard genome sequencing and annotation.</title>
        <authorList>
            <consortium name="The Broad Institute Genomics Platform"/>
            <consortium name="The Broad Institute Genome Sequencing Center for Infectious Disease"/>
            <person name="Wu L."/>
            <person name="Ma J."/>
        </authorList>
    </citation>
    <scope>NUCLEOTIDE SEQUENCE [LARGE SCALE GENOMIC DNA]</scope>
    <source>
        <strain evidence="3">JCM 4855</strain>
    </source>
</reference>
<accession>A0ABW2DX56</accession>
<evidence type="ECO:0000313" key="3">
    <source>
        <dbReference type="Proteomes" id="UP001596409"/>
    </source>
</evidence>
<organism evidence="2 3">
    <name type="scientific">Streptomyces viridiviolaceus</name>
    <dbReference type="NCBI Taxonomy" id="68282"/>
    <lineage>
        <taxon>Bacteria</taxon>
        <taxon>Bacillati</taxon>
        <taxon>Actinomycetota</taxon>
        <taxon>Actinomycetes</taxon>
        <taxon>Kitasatosporales</taxon>
        <taxon>Streptomycetaceae</taxon>
        <taxon>Streptomyces</taxon>
    </lineage>
</organism>
<feature type="signal peptide" evidence="1">
    <location>
        <begin position="1"/>
        <end position="33"/>
    </location>
</feature>
<dbReference type="Proteomes" id="UP001596409">
    <property type="component" value="Unassembled WGS sequence"/>
</dbReference>
<comment type="caution">
    <text evidence="2">The sequence shown here is derived from an EMBL/GenBank/DDBJ whole genome shotgun (WGS) entry which is preliminary data.</text>
</comment>
<dbReference type="RefSeq" id="WP_189879770.1">
    <property type="nucleotide sequence ID" value="NZ_BMWA01000036.1"/>
</dbReference>
<dbReference type="EMBL" id="JBHSYM010000016">
    <property type="protein sequence ID" value="MFC7011584.1"/>
    <property type="molecule type" value="Genomic_DNA"/>
</dbReference>
<protein>
    <submittedName>
        <fullName evidence="2">Uncharacterized protein</fullName>
    </submittedName>
</protein>
<sequence length="149" mass="15947">MRKRLRSRVATLLATSALFVGSSITIGASNAAAATWTFEKGEVFADGGFSIAAHYNGTYAGLMEWRGDPLPGDPGDAFRVLDRLSDGWGMEASMISPATGRVATTRGHSAVYYSPWSTGDLPEETKVYIQLCAVQGERFQCSSVYSGHA</sequence>
<evidence type="ECO:0000313" key="2">
    <source>
        <dbReference type="EMBL" id="MFC7011584.1"/>
    </source>
</evidence>